<dbReference type="InterPro" id="IPR008480">
    <property type="entry name" value="DUF761_pln"/>
</dbReference>
<keyword evidence="2" id="KW-1185">Reference proteome</keyword>
<reference evidence="1" key="1">
    <citation type="submission" date="2021-01" db="UniProtKB">
        <authorList>
            <consortium name="EnsemblPlants"/>
        </authorList>
    </citation>
    <scope>IDENTIFICATION</scope>
</reference>
<dbReference type="EnsemblPlants" id="Kaladp0082s0014.1.v1.1">
    <property type="protein sequence ID" value="Kaladp0082s0014.1.v1.1.CDS.1"/>
    <property type="gene ID" value="Kaladp0082s0014.v1.1"/>
</dbReference>
<protein>
    <submittedName>
        <fullName evidence="1">Uncharacterized protein</fullName>
    </submittedName>
</protein>
<accession>A0A7N0US65</accession>
<sequence>MSCFNLQIRPHKSWKTLSSSFRSKLRKLKSSAKHVVATARRSRRSSTARSYRELESNRFIAAYVDQLYAAAQQAETIRAREAAAAARHPAAAEDTRASLNNINHGRRRVVKCDSSLSAVQSGFQKAAAVDERSGVNKYDSVDDAWKAIVAKSPVLRVDERAEEFISMFRKNMMLQKEKSLADYQEMIARGA</sequence>
<evidence type="ECO:0000313" key="1">
    <source>
        <dbReference type="EnsemblPlants" id="Kaladp0082s0014.1.v1.1.CDS.1"/>
    </source>
</evidence>
<evidence type="ECO:0000313" key="2">
    <source>
        <dbReference type="Proteomes" id="UP000594263"/>
    </source>
</evidence>
<dbReference type="Gramene" id="Kaladp0082s0014.1.v1.1">
    <property type="protein sequence ID" value="Kaladp0082s0014.1.v1.1.CDS.1"/>
    <property type="gene ID" value="Kaladp0082s0014.v1.1"/>
</dbReference>
<dbReference type="AlphaFoldDB" id="A0A7N0US65"/>
<organism evidence="1 2">
    <name type="scientific">Kalanchoe fedtschenkoi</name>
    <name type="common">Lavender scallops</name>
    <name type="synonym">South American air plant</name>
    <dbReference type="NCBI Taxonomy" id="63787"/>
    <lineage>
        <taxon>Eukaryota</taxon>
        <taxon>Viridiplantae</taxon>
        <taxon>Streptophyta</taxon>
        <taxon>Embryophyta</taxon>
        <taxon>Tracheophyta</taxon>
        <taxon>Spermatophyta</taxon>
        <taxon>Magnoliopsida</taxon>
        <taxon>eudicotyledons</taxon>
        <taxon>Gunneridae</taxon>
        <taxon>Pentapetalae</taxon>
        <taxon>Saxifragales</taxon>
        <taxon>Crassulaceae</taxon>
        <taxon>Kalanchoe</taxon>
    </lineage>
</organism>
<dbReference type="Proteomes" id="UP000594263">
    <property type="component" value="Unplaced"/>
</dbReference>
<dbReference type="Pfam" id="PF05553">
    <property type="entry name" value="DUF761"/>
    <property type="match status" value="1"/>
</dbReference>
<dbReference type="OMA" id="NHEAMAA"/>
<name>A0A7N0US65_KALFE</name>
<proteinExistence type="predicted"/>